<name>A0A0A8YT30_ARUDO</name>
<evidence type="ECO:0000313" key="1">
    <source>
        <dbReference type="EMBL" id="JAD27745.1"/>
    </source>
</evidence>
<dbReference type="EMBL" id="GBRH01270150">
    <property type="protein sequence ID" value="JAD27745.1"/>
    <property type="molecule type" value="Transcribed_RNA"/>
</dbReference>
<proteinExistence type="predicted"/>
<sequence length="27" mass="3152">MILIVGRNFSMCSITKHSVVRCIHIHR</sequence>
<protein>
    <submittedName>
        <fullName evidence="1">Uncharacterized protein</fullName>
    </submittedName>
</protein>
<accession>A0A0A8YT30</accession>
<reference evidence="1" key="2">
    <citation type="journal article" date="2015" name="Data Brief">
        <title>Shoot transcriptome of the giant reed, Arundo donax.</title>
        <authorList>
            <person name="Barrero R.A."/>
            <person name="Guerrero F.D."/>
            <person name="Moolhuijzen P."/>
            <person name="Goolsby J.A."/>
            <person name="Tidwell J."/>
            <person name="Bellgard S.E."/>
            <person name="Bellgard M.I."/>
        </authorList>
    </citation>
    <scope>NUCLEOTIDE SEQUENCE</scope>
    <source>
        <tissue evidence="1">Shoot tissue taken approximately 20 cm above the soil surface</tissue>
    </source>
</reference>
<reference evidence="1" key="1">
    <citation type="submission" date="2014-09" db="EMBL/GenBank/DDBJ databases">
        <authorList>
            <person name="Magalhaes I.L.F."/>
            <person name="Oliveira U."/>
            <person name="Santos F.R."/>
            <person name="Vidigal T.H.D.A."/>
            <person name="Brescovit A.D."/>
            <person name="Santos A.J."/>
        </authorList>
    </citation>
    <scope>NUCLEOTIDE SEQUENCE</scope>
    <source>
        <tissue evidence="1">Shoot tissue taken approximately 20 cm above the soil surface</tissue>
    </source>
</reference>
<dbReference type="AlphaFoldDB" id="A0A0A8YT30"/>
<organism evidence="1">
    <name type="scientific">Arundo donax</name>
    <name type="common">Giant reed</name>
    <name type="synonym">Donax arundinaceus</name>
    <dbReference type="NCBI Taxonomy" id="35708"/>
    <lineage>
        <taxon>Eukaryota</taxon>
        <taxon>Viridiplantae</taxon>
        <taxon>Streptophyta</taxon>
        <taxon>Embryophyta</taxon>
        <taxon>Tracheophyta</taxon>
        <taxon>Spermatophyta</taxon>
        <taxon>Magnoliopsida</taxon>
        <taxon>Liliopsida</taxon>
        <taxon>Poales</taxon>
        <taxon>Poaceae</taxon>
        <taxon>PACMAD clade</taxon>
        <taxon>Arundinoideae</taxon>
        <taxon>Arundineae</taxon>
        <taxon>Arundo</taxon>
    </lineage>
</organism>